<proteinExistence type="predicted"/>
<dbReference type="Pfam" id="PF23375">
    <property type="entry name" value="DUF7094"/>
    <property type="match status" value="1"/>
</dbReference>
<dbReference type="InterPro" id="IPR056397">
    <property type="entry name" value="Fn3_arc"/>
</dbReference>
<evidence type="ECO:0000259" key="2">
    <source>
        <dbReference type="Pfam" id="PF23374"/>
    </source>
</evidence>
<evidence type="ECO:0000259" key="3">
    <source>
        <dbReference type="Pfam" id="PF23375"/>
    </source>
</evidence>
<feature type="domain" description="DUF7096" evidence="4">
    <location>
        <begin position="1"/>
        <end position="219"/>
    </location>
</feature>
<dbReference type="Pfam" id="PF23374">
    <property type="entry name" value="Fn3_arc"/>
    <property type="match status" value="1"/>
</dbReference>
<dbReference type="EMBL" id="FNWL01000001">
    <property type="protein sequence ID" value="SEH12994.1"/>
    <property type="molecule type" value="Genomic_DNA"/>
</dbReference>
<sequence>MNSATPAFLAVLLVTSLLAMPVIAGPEANDATHDGPQPEFQPSTLQHASTEPVEAENTTNRLQPTGDTRDEVRTEYTTYGPDLGVALASVDDELRIDQEQYTLVDSEFDAASNDEREQMVSAAVDQIEDQTDVIEERERDAVRGHADGEVSDTELIHTLLRNYHESQVLYDALNELDGERTDAIPGYALSRQQVRADETVLELQQTSLRSLLDQASQSTDADGALDVQIQTAEDGYSISAIDGDTYVTETTRFDNRDADGENQFGDASHSDMIDRTTELYPWAADQSGLSFNEAGNQNLYVTTIEYDQNRLQVYLDGATNEITRESQELTLESLPEENNESWENDDLEVMQTETPVNGPSELTVTDSVSGDPVSATIEVDGTEVGETDDDGTVWFLPPGDEYELTAETDSREITETVSPD</sequence>
<dbReference type="AlphaFoldDB" id="A0A1H6FT76"/>
<dbReference type="InterPro" id="IPR055520">
    <property type="entry name" value="DUF7094"/>
</dbReference>
<feature type="domain" description="DUF7094" evidence="3">
    <location>
        <begin position="227"/>
        <end position="335"/>
    </location>
</feature>
<feature type="domain" description="Fibronectin-III type-like" evidence="2">
    <location>
        <begin position="340"/>
        <end position="413"/>
    </location>
</feature>
<feature type="compositionally biased region" description="Polar residues" evidence="1">
    <location>
        <begin position="56"/>
        <end position="66"/>
    </location>
</feature>
<dbReference type="Proteomes" id="UP000199112">
    <property type="component" value="Unassembled WGS sequence"/>
</dbReference>
<dbReference type="OrthoDB" id="201701at2157"/>
<accession>A0A1H6FT76</accession>
<organism evidence="5 6">
    <name type="scientific">Natronorubrum sediminis</name>
    <dbReference type="NCBI Taxonomy" id="640943"/>
    <lineage>
        <taxon>Archaea</taxon>
        <taxon>Methanobacteriati</taxon>
        <taxon>Methanobacteriota</taxon>
        <taxon>Stenosarchaea group</taxon>
        <taxon>Halobacteria</taxon>
        <taxon>Halobacteriales</taxon>
        <taxon>Natrialbaceae</taxon>
        <taxon>Natronorubrum</taxon>
    </lineage>
</organism>
<evidence type="ECO:0000256" key="1">
    <source>
        <dbReference type="SAM" id="MobiDB-lite"/>
    </source>
</evidence>
<evidence type="ECO:0000313" key="6">
    <source>
        <dbReference type="Proteomes" id="UP000199112"/>
    </source>
</evidence>
<dbReference type="InterPro" id="IPR055522">
    <property type="entry name" value="DUF7096"/>
</dbReference>
<dbReference type="RefSeq" id="WP_090505813.1">
    <property type="nucleotide sequence ID" value="NZ_FNWL01000001.1"/>
</dbReference>
<evidence type="ECO:0000259" key="4">
    <source>
        <dbReference type="Pfam" id="PF23379"/>
    </source>
</evidence>
<evidence type="ECO:0000313" key="5">
    <source>
        <dbReference type="EMBL" id="SEH12994.1"/>
    </source>
</evidence>
<protein>
    <submittedName>
        <fullName evidence="5">Uncharacterized protein</fullName>
    </submittedName>
</protein>
<feature type="region of interest" description="Disordered" evidence="1">
    <location>
        <begin position="28"/>
        <end position="71"/>
    </location>
</feature>
<name>A0A1H6FT76_9EURY</name>
<dbReference type="Gene3D" id="2.60.40.1120">
    <property type="entry name" value="Carboxypeptidase-like, regulatory domain"/>
    <property type="match status" value="1"/>
</dbReference>
<feature type="compositionally biased region" description="Polar residues" evidence="1">
    <location>
        <begin position="40"/>
        <end position="49"/>
    </location>
</feature>
<reference evidence="6" key="1">
    <citation type="submission" date="2016-10" db="EMBL/GenBank/DDBJ databases">
        <authorList>
            <person name="Varghese N."/>
            <person name="Submissions S."/>
        </authorList>
    </citation>
    <scope>NUCLEOTIDE SEQUENCE [LARGE SCALE GENOMIC DNA]</scope>
    <source>
        <strain evidence="6">CGMCC 1.8981</strain>
    </source>
</reference>
<gene>
    <name evidence="5" type="ORF">SAMN04487967_1078</name>
</gene>
<keyword evidence="6" id="KW-1185">Reference proteome</keyword>
<dbReference type="Pfam" id="PF23379">
    <property type="entry name" value="DUF7096"/>
    <property type="match status" value="1"/>
</dbReference>